<dbReference type="SMART" id="SM00331">
    <property type="entry name" value="PP2C_SIG"/>
    <property type="match status" value="1"/>
</dbReference>
<dbReference type="Pfam" id="PF13672">
    <property type="entry name" value="PP2C_2"/>
    <property type="match status" value="1"/>
</dbReference>
<dbReference type="CDD" id="cd00143">
    <property type="entry name" value="PP2Cc"/>
    <property type="match status" value="1"/>
</dbReference>
<dbReference type="InterPro" id="IPR001932">
    <property type="entry name" value="PPM-type_phosphatase-like_dom"/>
</dbReference>
<dbReference type="EMBL" id="FODF01000002">
    <property type="protein sequence ID" value="SEN31291.1"/>
    <property type="molecule type" value="Genomic_DNA"/>
</dbReference>
<gene>
    <name evidence="2" type="ORF">SAMN05216454_102127</name>
</gene>
<protein>
    <submittedName>
        <fullName evidence="2">Protein phosphatase</fullName>
    </submittedName>
</protein>
<name>A0A1H8FHG8_9FIRM</name>
<dbReference type="NCBIfam" id="NF033484">
    <property type="entry name" value="Stp1_PP2C_phos"/>
    <property type="match status" value="1"/>
</dbReference>
<dbReference type="PROSITE" id="PS51746">
    <property type="entry name" value="PPM_2"/>
    <property type="match status" value="1"/>
</dbReference>
<dbReference type="Proteomes" id="UP000199512">
    <property type="component" value="Unassembled WGS sequence"/>
</dbReference>
<proteinExistence type="predicted"/>
<dbReference type="OrthoDB" id="9801841at2"/>
<evidence type="ECO:0000313" key="3">
    <source>
        <dbReference type="Proteomes" id="UP000199512"/>
    </source>
</evidence>
<dbReference type="InterPro" id="IPR036457">
    <property type="entry name" value="PPM-type-like_dom_sf"/>
</dbReference>
<dbReference type="AlphaFoldDB" id="A0A1H8FHG8"/>
<dbReference type="STRING" id="215200.SAMN05216454_102127"/>
<dbReference type="InterPro" id="IPR015655">
    <property type="entry name" value="PP2C"/>
</dbReference>
<dbReference type="GO" id="GO:0004722">
    <property type="term" value="F:protein serine/threonine phosphatase activity"/>
    <property type="evidence" value="ECO:0007669"/>
    <property type="project" value="InterPro"/>
</dbReference>
<dbReference type="SMART" id="SM00332">
    <property type="entry name" value="PP2Cc"/>
    <property type="match status" value="1"/>
</dbReference>
<evidence type="ECO:0000259" key="1">
    <source>
        <dbReference type="PROSITE" id="PS51746"/>
    </source>
</evidence>
<dbReference type="PANTHER" id="PTHR13832">
    <property type="entry name" value="PROTEIN PHOSPHATASE 2C"/>
    <property type="match status" value="1"/>
</dbReference>
<feature type="domain" description="PPM-type phosphatase" evidence="1">
    <location>
        <begin position="8"/>
        <end position="250"/>
    </location>
</feature>
<dbReference type="RefSeq" id="WP_091974084.1">
    <property type="nucleotide sequence ID" value="NZ_CAUWDX010000008.1"/>
</dbReference>
<accession>A0A1H8FHG8</accession>
<dbReference type="SUPFAM" id="SSF81606">
    <property type="entry name" value="PP2C-like"/>
    <property type="match status" value="1"/>
</dbReference>
<dbReference type="PANTHER" id="PTHR13832:SF827">
    <property type="entry name" value="PROTEIN PHOSPHATASE 1L"/>
    <property type="match status" value="1"/>
</dbReference>
<dbReference type="Gene3D" id="3.60.40.10">
    <property type="entry name" value="PPM-type phosphatase domain"/>
    <property type="match status" value="1"/>
</dbReference>
<evidence type="ECO:0000313" key="2">
    <source>
        <dbReference type="EMBL" id="SEN31291.1"/>
    </source>
</evidence>
<keyword evidence="3" id="KW-1185">Reference proteome</keyword>
<sequence>MDFVCTSHIGMVRKNNEDYCKGEIIEVGEDSEVGIFAIADGMGGHNKGEVASQLAVDNIIELFNDKLIQNETIKIEYIDDIIKQSYNTVNSMIYEKSKEDIAFDGMGTTLTVAVVYNGVAYVANVGDSRCYVVDSDGKLEKITSDHSIVEEYVKANIITEEEARVHPDRNKITRAVGTEPVVVVDIFTRELKEGEKLLLATDGLTGAVNKEEIEKVFINNGDANIIADSLIDLANNSSGKDNVTVIIVMA</sequence>
<organism evidence="2 3">
    <name type="scientific">Peptostreptococcus russellii</name>
    <dbReference type="NCBI Taxonomy" id="215200"/>
    <lineage>
        <taxon>Bacteria</taxon>
        <taxon>Bacillati</taxon>
        <taxon>Bacillota</taxon>
        <taxon>Clostridia</taxon>
        <taxon>Peptostreptococcales</taxon>
        <taxon>Peptostreptococcaceae</taxon>
        <taxon>Peptostreptococcus</taxon>
    </lineage>
</organism>
<reference evidence="2 3" key="1">
    <citation type="submission" date="2016-10" db="EMBL/GenBank/DDBJ databases">
        <authorList>
            <person name="de Groot N.N."/>
        </authorList>
    </citation>
    <scope>NUCLEOTIDE SEQUENCE [LARGE SCALE GENOMIC DNA]</scope>
    <source>
        <strain evidence="2 3">Calf135</strain>
    </source>
</reference>